<dbReference type="AlphaFoldDB" id="A0A6M1LNH5"/>
<proteinExistence type="predicted"/>
<dbReference type="Proteomes" id="UP000475385">
    <property type="component" value="Unassembled WGS sequence"/>
</dbReference>
<dbReference type="GO" id="GO:0016874">
    <property type="term" value="F:ligase activity"/>
    <property type="evidence" value="ECO:0007669"/>
    <property type="project" value="UniProtKB-KW"/>
</dbReference>
<dbReference type="Pfam" id="PF13563">
    <property type="entry name" value="2_5_RNA_ligase2"/>
    <property type="match status" value="1"/>
</dbReference>
<organism evidence="1 2">
    <name type="scientific">Falsiroseomonas algicola</name>
    <dbReference type="NCBI Taxonomy" id="2716930"/>
    <lineage>
        <taxon>Bacteria</taxon>
        <taxon>Pseudomonadati</taxon>
        <taxon>Pseudomonadota</taxon>
        <taxon>Alphaproteobacteria</taxon>
        <taxon>Acetobacterales</taxon>
        <taxon>Roseomonadaceae</taxon>
        <taxon>Falsiroseomonas</taxon>
    </lineage>
</organism>
<evidence type="ECO:0000313" key="2">
    <source>
        <dbReference type="Proteomes" id="UP000475385"/>
    </source>
</evidence>
<protein>
    <submittedName>
        <fullName evidence="1">2'-5' RNA ligase family protein</fullName>
    </submittedName>
</protein>
<dbReference type="InterPro" id="IPR009097">
    <property type="entry name" value="Cyclic_Pdiesterase"/>
</dbReference>
<gene>
    <name evidence="1" type="ORF">G3576_18040</name>
</gene>
<dbReference type="Gene3D" id="3.90.1140.10">
    <property type="entry name" value="Cyclic phosphodiesterase"/>
    <property type="match status" value="1"/>
</dbReference>
<reference evidence="1 2" key="1">
    <citation type="submission" date="2020-03" db="EMBL/GenBank/DDBJ databases">
        <title>Roseomonas stagni sp. nov., isolated from pond water in Japan.</title>
        <authorList>
            <person name="Furuhata K."/>
            <person name="Miyamoto H."/>
            <person name="Goto K."/>
        </authorList>
    </citation>
    <scope>NUCLEOTIDE SEQUENCE [LARGE SCALE GENOMIC DNA]</scope>
    <source>
        <strain evidence="1 2">PeD5</strain>
    </source>
</reference>
<keyword evidence="2" id="KW-1185">Reference proteome</keyword>
<keyword evidence="1" id="KW-0436">Ligase</keyword>
<name>A0A6M1LNH5_9PROT</name>
<dbReference type="RefSeq" id="WP_164695834.1">
    <property type="nucleotide sequence ID" value="NZ_JAAIKB010000007.1"/>
</dbReference>
<evidence type="ECO:0000313" key="1">
    <source>
        <dbReference type="EMBL" id="NGM21931.1"/>
    </source>
</evidence>
<accession>A0A6M1LNH5</accession>
<comment type="caution">
    <text evidence="1">The sequence shown here is derived from an EMBL/GenBank/DDBJ whole genome shotgun (WGS) entry which is preliminary data.</text>
</comment>
<sequence>MPLAIVLRLDDAAAAAVRAVAGRLWPEAPPPEYPPHVTLIRTEDEGAAPRLLAAMRALPAAPLQIRLEALRHFAGPPPVCWLAPAPDSTLAACHAALVTALAGVALHPHSQAPDWTPHVTLFAGQAQDGPVVPIEGWLVAAELVRFPPPVPLARRVFIPAA</sequence>
<dbReference type="SUPFAM" id="SSF55144">
    <property type="entry name" value="LigT-like"/>
    <property type="match status" value="1"/>
</dbReference>
<dbReference type="EMBL" id="JAAIKB010000007">
    <property type="protein sequence ID" value="NGM21931.1"/>
    <property type="molecule type" value="Genomic_DNA"/>
</dbReference>